<gene>
    <name evidence="3" type="ORF">NBRC116585_29850</name>
</gene>
<feature type="transmembrane region" description="Helical" evidence="1">
    <location>
        <begin position="222"/>
        <end position="245"/>
    </location>
</feature>
<evidence type="ECO:0000256" key="2">
    <source>
        <dbReference type="SAM" id="SignalP"/>
    </source>
</evidence>
<protein>
    <recommendedName>
        <fullName evidence="5">AAA+ ATPase domain-containing protein</fullName>
    </recommendedName>
</protein>
<feature type="transmembrane region" description="Helical" evidence="1">
    <location>
        <begin position="66"/>
        <end position="83"/>
    </location>
</feature>
<feature type="transmembrane region" description="Helical" evidence="1">
    <location>
        <begin position="195"/>
        <end position="216"/>
    </location>
</feature>
<keyword evidence="1" id="KW-0812">Transmembrane</keyword>
<evidence type="ECO:0000256" key="1">
    <source>
        <dbReference type="SAM" id="Phobius"/>
    </source>
</evidence>
<organism evidence="3 4">
    <name type="scientific">Thalassolituus maritimus</name>
    <dbReference type="NCBI Taxonomy" id="484498"/>
    <lineage>
        <taxon>Bacteria</taxon>
        <taxon>Pseudomonadati</taxon>
        <taxon>Pseudomonadota</taxon>
        <taxon>Gammaproteobacteria</taxon>
        <taxon>Oceanospirillales</taxon>
        <taxon>Oceanospirillaceae</taxon>
        <taxon>Thalassolituus</taxon>
    </lineage>
</organism>
<dbReference type="RefSeq" id="WP_353296073.1">
    <property type="nucleotide sequence ID" value="NZ_BAABWH010000011.1"/>
</dbReference>
<dbReference type="EMBL" id="BAABWH010000011">
    <property type="protein sequence ID" value="GAA6146865.1"/>
    <property type="molecule type" value="Genomic_DNA"/>
</dbReference>
<dbReference type="SUPFAM" id="SSF52540">
    <property type="entry name" value="P-loop containing nucleoside triphosphate hydrolases"/>
    <property type="match status" value="1"/>
</dbReference>
<accession>A0ABQ0A3J4</accession>
<dbReference type="InterPro" id="IPR027417">
    <property type="entry name" value="P-loop_NTPase"/>
</dbReference>
<proteinExistence type="predicted"/>
<feature type="signal peptide" evidence="2">
    <location>
        <begin position="1"/>
        <end position="19"/>
    </location>
</feature>
<keyword evidence="4" id="KW-1185">Reference proteome</keyword>
<evidence type="ECO:0000313" key="4">
    <source>
        <dbReference type="Proteomes" id="UP001481413"/>
    </source>
</evidence>
<keyword evidence="1" id="KW-1133">Transmembrane helix</keyword>
<feature type="transmembrane region" description="Helical" evidence="1">
    <location>
        <begin position="150"/>
        <end position="174"/>
    </location>
</feature>
<comment type="caution">
    <text evidence="3">The sequence shown here is derived from an EMBL/GenBank/DDBJ whole genome shotgun (WGS) entry which is preliminary data.</text>
</comment>
<feature type="chain" id="PRO_5046022147" description="AAA+ ATPase domain-containing protein" evidence="2">
    <location>
        <begin position="20"/>
        <end position="683"/>
    </location>
</feature>
<dbReference type="Proteomes" id="UP001481413">
    <property type="component" value="Unassembled WGS sequence"/>
</dbReference>
<sequence length="683" mass="77735">MRHTHFIITGLFLFLPAMAAAQALEAAAYIALFEREWQLLQTVVVDWLHACSQLIQGIPKGDEWKVVFSTGLPLVLLVPLRYLSRGFSRWLTGYLSGWHNQLVSGDIRHKGLRALTRFVTSITPLVPWLLLLWVALVLPRLSASDFGLGGALPLLFTVYVAYVLVNLSLEWFLLSACQGAGNYLNNDTTALLEKRAHSVTSWLLLPWVIITLSEYLLQSSVISQLIGALVWLFSWLMLSYVLHFYREQLVLNLKRLTPERFDSLVEPLSGGRLTVLLLPLLIPLNLILFTRAFMEQLLGEFAWYQRLSARWFRMRNQLQEEDDEDTSVECTDDNYLRWFECYGEGEYPIIKTGLSEIFQRHYSSWHSDRGDDNVLMLTGEPGIGKKSAVKRFCKEVEANEDDVRVAMLEIPARTLDSTSLYSLVGEQLEIDLAEGPVALATANEAIPPTVFVLNNAENLFLADVGGLDGWQALLSLTNARAGNVFWIIVMNNQSWAYLCNVFGRDYQMRNVVRVKRWTQAEIRSLILSRNQQSGYRLRYDDVLMDTRAPANNSLRNAEQRYFSLLWDASHGVPVTALRLWQESVTTRRNEVTVKVPRIPAGSRIEKSGSNQSFILAAIVTHGTLNTAEIMRVTNLSENVVRFSLKATLEDDIVEKGEDGRYRITALWYHTVVSILNRMNMLHE</sequence>
<evidence type="ECO:0000313" key="3">
    <source>
        <dbReference type="EMBL" id="GAA6146865.1"/>
    </source>
</evidence>
<keyword evidence="2" id="KW-0732">Signal</keyword>
<reference evidence="3 4" key="1">
    <citation type="submission" date="2024-04" db="EMBL/GenBank/DDBJ databases">
        <title>Draft genome sequence of Thalassolituus maritimus NBRC 116585.</title>
        <authorList>
            <person name="Miyakawa T."/>
            <person name="Kusuya Y."/>
            <person name="Miura T."/>
        </authorList>
    </citation>
    <scope>NUCLEOTIDE SEQUENCE [LARGE SCALE GENOMIC DNA]</scope>
    <source>
        <strain evidence="3 4">5NW40-0001</strain>
    </source>
</reference>
<keyword evidence="1" id="KW-0472">Membrane</keyword>
<dbReference type="Gene3D" id="3.40.50.300">
    <property type="entry name" value="P-loop containing nucleotide triphosphate hydrolases"/>
    <property type="match status" value="1"/>
</dbReference>
<feature type="transmembrane region" description="Helical" evidence="1">
    <location>
        <begin position="118"/>
        <end position="138"/>
    </location>
</feature>
<name>A0ABQ0A3J4_9GAMM</name>
<feature type="transmembrane region" description="Helical" evidence="1">
    <location>
        <begin position="273"/>
        <end position="294"/>
    </location>
</feature>
<evidence type="ECO:0008006" key="5">
    <source>
        <dbReference type="Google" id="ProtNLM"/>
    </source>
</evidence>